<name>A0A9D4W6X8_PEA</name>
<dbReference type="EMBL" id="JAMSHJ010000006">
    <property type="protein sequence ID" value="KAI5396152.1"/>
    <property type="molecule type" value="Genomic_DNA"/>
</dbReference>
<dbReference type="Proteomes" id="UP001058974">
    <property type="component" value="Chromosome 6"/>
</dbReference>
<evidence type="ECO:0000313" key="2">
    <source>
        <dbReference type="EMBL" id="KAI5396152.1"/>
    </source>
</evidence>
<dbReference type="AlphaFoldDB" id="A0A9D4W6X8"/>
<keyword evidence="3" id="KW-1185">Reference proteome</keyword>
<dbReference type="Gramene" id="Psat06G0237600-T1">
    <property type="protein sequence ID" value="KAI5396152.1"/>
    <property type="gene ID" value="KIW84_062376"/>
</dbReference>
<organism evidence="2 3">
    <name type="scientific">Pisum sativum</name>
    <name type="common">Garden pea</name>
    <name type="synonym">Lathyrus oleraceus</name>
    <dbReference type="NCBI Taxonomy" id="3888"/>
    <lineage>
        <taxon>Eukaryota</taxon>
        <taxon>Viridiplantae</taxon>
        <taxon>Streptophyta</taxon>
        <taxon>Embryophyta</taxon>
        <taxon>Tracheophyta</taxon>
        <taxon>Spermatophyta</taxon>
        <taxon>Magnoliopsida</taxon>
        <taxon>eudicotyledons</taxon>
        <taxon>Gunneridae</taxon>
        <taxon>Pentapetalae</taxon>
        <taxon>rosids</taxon>
        <taxon>fabids</taxon>
        <taxon>Fabales</taxon>
        <taxon>Fabaceae</taxon>
        <taxon>Papilionoideae</taxon>
        <taxon>50 kb inversion clade</taxon>
        <taxon>NPAAA clade</taxon>
        <taxon>Hologalegina</taxon>
        <taxon>IRL clade</taxon>
        <taxon>Fabeae</taxon>
        <taxon>Lathyrus</taxon>
    </lineage>
</organism>
<protein>
    <submittedName>
        <fullName evidence="2">Uncharacterized protein</fullName>
    </submittedName>
</protein>
<feature type="signal peptide" evidence="1">
    <location>
        <begin position="1"/>
        <end position="16"/>
    </location>
</feature>
<comment type="caution">
    <text evidence="2">The sequence shown here is derived from an EMBL/GenBank/DDBJ whole genome shotgun (WGS) entry which is preliminary data.</text>
</comment>
<accession>A0A9D4W6X8</accession>
<gene>
    <name evidence="2" type="ORF">KIW84_062376</name>
</gene>
<evidence type="ECO:0000313" key="3">
    <source>
        <dbReference type="Proteomes" id="UP001058974"/>
    </source>
</evidence>
<feature type="chain" id="PRO_5038582553" evidence="1">
    <location>
        <begin position="17"/>
        <end position="132"/>
    </location>
</feature>
<reference evidence="2 3" key="1">
    <citation type="journal article" date="2022" name="Nat. Genet.">
        <title>Improved pea reference genome and pan-genome highlight genomic features and evolutionary characteristics.</title>
        <authorList>
            <person name="Yang T."/>
            <person name="Liu R."/>
            <person name="Luo Y."/>
            <person name="Hu S."/>
            <person name="Wang D."/>
            <person name="Wang C."/>
            <person name="Pandey M.K."/>
            <person name="Ge S."/>
            <person name="Xu Q."/>
            <person name="Li N."/>
            <person name="Li G."/>
            <person name="Huang Y."/>
            <person name="Saxena R.K."/>
            <person name="Ji Y."/>
            <person name="Li M."/>
            <person name="Yan X."/>
            <person name="He Y."/>
            <person name="Liu Y."/>
            <person name="Wang X."/>
            <person name="Xiang C."/>
            <person name="Varshney R.K."/>
            <person name="Ding H."/>
            <person name="Gao S."/>
            <person name="Zong X."/>
        </authorList>
    </citation>
    <scope>NUCLEOTIDE SEQUENCE [LARGE SCALE GENOMIC DNA]</scope>
    <source>
        <strain evidence="2 3">cv. Zhongwan 6</strain>
    </source>
</reference>
<sequence length="132" mass="14694">MMTFNLLMLGACGILGNLPSHVRRLPRVKVIPRVSPSSRTWGKFLKMSLGLSDSGDEDDVILEICVEEEQIKIVVLPNSPNPFFYLEISVVQDLGVLIPFTMFKAEVLATANVAPSQILSNGWDFIRAFKIM</sequence>
<proteinExistence type="predicted"/>
<keyword evidence="1" id="KW-0732">Signal</keyword>
<evidence type="ECO:0000256" key="1">
    <source>
        <dbReference type="SAM" id="SignalP"/>
    </source>
</evidence>